<dbReference type="Gene3D" id="3.30.160.60">
    <property type="entry name" value="Classic Zinc Finger"/>
    <property type="match status" value="1"/>
</dbReference>
<reference evidence="4" key="1">
    <citation type="submission" date="2013-02" db="EMBL/GenBank/DDBJ databases">
        <authorList>
            <person name="Hughes D."/>
        </authorList>
    </citation>
    <scope>NUCLEOTIDE SEQUENCE</scope>
    <source>
        <strain>Durham</strain>
        <strain evidence="4">NC isolate 2 -- Noor lab</strain>
    </source>
</reference>
<dbReference type="STRING" id="36166.T1GFX0"/>
<dbReference type="InterPro" id="IPR015318">
    <property type="entry name" value="Znf_GAGA-bd_fac"/>
</dbReference>
<dbReference type="InterPro" id="IPR013087">
    <property type="entry name" value="Znf_C2H2_type"/>
</dbReference>
<accession>T1GFX0</accession>
<protein>
    <recommendedName>
        <fullName evidence="2">C2H2-type domain-containing protein</fullName>
    </recommendedName>
</protein>
<evidence type="ECO:0000259" key="2">
    <source>
        <dbReference type="PROSITE" id="PS00028"/>
    </source>
</evidence>
<keyword evidence="4" id="KW-1185">Reference proteome</keyword>
<sequence length="124" mass="13897">MNSPTTPQQLESSQISHHSNTGSAENGDVMNNIKTEVVMPDNSMSMDEISTPTTQNASATSTPVKSGRQSRQRSQSEQPATCPICYAVIRQSRNLRRHLELRHFAKPGVKKERKGKKSYQHFEL</sequence>
<dbReference type="AlphaFoldDB" id="T1GFX0"/>
<reference evidence="3" key="2">
    <citation type="submission" date="2015-06" db="UniProtKB">
        <authorList>
            <consortium name="EnsemblMetazoa"/>
        </authorList>
    </citation>
    <scope>IDENTIFICATION</scope>
</reference>
<proteinExistence type="predicted"/>
<dbReference type="PROSITE" id="PS00028">
    <property type="entry name" value="ZINC_FINGER_C2H2_1"/>
    <property type="match status" value="1"/>
</dbReference>
<feature type="compositionally biased region" description="Polar residues" evidence="1">
    <location>
        <begin position="42"/>
        <end position="64"/>
    </location>
</feature>
<dbReference type="FunFam" id="3.30.160.60:FF:001439">
    <property type="entry name" value="Trithorax-like, isoform C"/>
    <property type="match status" value="1"/>
</dbReference>
<feature type="domain" description="C2H2-type" evidence="2">
    <location>
        <begin position="82"/>
        <end position="103"/>
    </location>
</feature>
<dbReference type="Proteomes" id="UP000015102">
    <property type="component" value="Unassembled WGS sequence"/>
</dbReference>
<evidence type="ECO:0000313" key="4">
    <source>
        <dbReference type="Proteomes" id="UP000015102"/>
    </source>
</evidence>
<name>T1GFX0_MEGSC</name>
<organism evidence="3 4">
    <name type="scientific">Megaselia scalaris</name>
    <name type="common">Humpbacked fly</name>
    <name type="synonym">Phora scalaris</name>
    <dbReference type="NCBI Taxonomy" id="36166"/>
    <lineage>
        <taxon>Eukaryota</taxon>
        <taxon>Metazoa</taxon>
        <taxon>Ecdysozoa</taxon>
        <taxon>Arthropoda</taxon>
        <taxon>Hexapoda</taxon>
        <taxon>Insecta</taxon>
        <taxon>Pterygota</taxon>
        <taxon>Neoptera</taxon>
        <taxon>Endopterygota</taxon>
        <taxon>Diptera</taxon>
        <taxon>Brachycera</taxon>
        <taxon>Muscomorpha</taxon>
        <taxon>Platypezoidea</taxon>
        <taxon>Phoridae</taxon>
        <taxon>Megaseliini</taxon>
        <taxon>Megaselia</taxon>
    </lineage>
</organism>
<evidence type="ECO:0000256" key="1">
    <source>
        <dbReference type="SAM" id="MobiDB-lite"/>
    </source>
</evidence>
<feature type="compositionally biased region" description="Polar residues" evidence="1">
    <location>
        <begin position="1"/>
        <end position="24"/>
    </location>
</feature>
<dbReference type="EMBL" id="CAQQ02015083">
    <property type="status" value="NOT_ANNOTATED_CDS"/>
    <property type="molecule type" value="Genomic_DNA"/>
</dbReference>
<dbReference type="HOGENOM" id="CLU_2006524_0_0_1"/>
<feature type="region of interest" description="Disordered" evidence="1">
    <location>
        <begin position="1"/>
        <end position="81"/>
    </location>
</feature>
<dbReference type="Pfam" id="PF09237">
    <property type="entry name" value="GAGA"/>
    <property type="match status" value="1"/>
</dbReference>
<dbReference type="EnsemblMetazoa" id="MESCA002272-RA">
    <property type="protein sequence ID" value="MESCA002272-PA"/>
    <property type="gene ID" value="MESCA002272"/>
</dbReference>
<evidence type="ECO:0000313" key="3">
    <source>
        <dbReference type="EnsemblMetazoa" id="MESCA002272-PA"/>
    </source>
</evidence>